<feature type="region of interest" description="Disordered" evidence="9">
    <location>
        <begin position="441"/>
        <end position="514"/>
    </location>
</feature>
<feature type="compositionally biased region" description="Acidic residues" evidence="9">
    <location>
        <begin position="816"/>
        <end position="837"/>
    </location>
</feature>
<dbReference type="InterPro" id="IPR001723">
    <property type="entry name" value="Nuclear_hrmn_rcpt"/>
</dbReference>
<evidence type="ECO:0000256" key="3">
    <source>
        <dbReference type="ARBA" id="ARBA00022833"/>
    </source>
</evidence>
<protein>
    <recommendedName>
        <fullName evidence="15">BTB domain-containing protein</fullName>
    </recommendedName>
</protein>
<keyword evidence="5 8" id="KW-0238">DNA-binding</keyword>
<dbReference type="InterPro" id="IPR035500">
    <property type="entry name" value="NHR-like_dom_sf"/>
</dbReference>
<feature type="compositionally biased region" description="Basic and acidic residues" evidence="9">
    <location>
        <begin position="751"/>
        <end position="770"/>
    </location>
</feature>
<keyword evidence="1" id="KW-0479">Metal-binding</keyword>
<evidence type="ECO:0000256" key="8">
    <source>
        <dbReference type="PROSITE-ProRule" id="PRU00320"/>
    </source>
</evidence>
<feature type="region of interest" description="Disordered" evidence="9">
    <location>
        <begin position="583"/>
        <end position="647"/>
    </location>
</feature>
<evidence type="ECO:0000256" key="7">
    <source>
        <dbReference type="ARBA" id="ARBA00023170"/>
    </source>
</evidence>
<dbReference type="Proteomes" id="UP000507470">
    <property type="component" value="Unassembled WGS sequence"/>
</dbReference>
<dbReference type="SMART" id="SM00225">
    <property type="entry name" value="BTB"/>
    <property type="match status" value="1"/>
</dbReference>
<dbReference type="InterPro" id="IPR050234">
    <property type="entry name" value="Nuclear_hormone_rcpt_NR1"/>
</dbReference>
<keyword evidence="7" id="KW-0675">Receptor</keyword>
<keyword evidence="14" id="KW-1185">Reference proteome</keyword>
<dbReference type="PROSITE" id="PS51843">
    <property type="entry name" value="NR_LBD"/>
    <property type="match status" value="1"/>
</dbReference>
<dbReference type="AlphaFoldDB" id="A0A6J8AXY8"/>
<evidence type="ECO:0000313" key="14">
    <source>
        <dbReference type="Proteomes" id="UP000507470"/>
    </source>
</evidence>
<dbReference type="InterPro" id="IPR009057">
    <property type="entry name" value="Homeodomain-like_sf"/>
</dbReference>
<dbReference type="PRINTS" id="PR00398">
    <property type="entry name" value="STRDHORMONER"/>
</dbReference>
<feature type="domain" description="HTH psq-type" evidence="11">
    <location>
        <begin position="948"/>
        <end position="995"/>
    </location>
</feature>
<name>A0A6J8AXY8_MYTCO</name>
<feature type="compositionally biased region" description="Low complexity" evidence="9">
    <location>
        <begin position="585"/>
        <end position="603"/>
    </location>
</feature>
<evidence type="ECO:0000256" key="4">
    <source>
        <dbReference type="ARBA" id="ARBA00023015"/>
    </source>
</evidence>
<dbReference type="SUPFAM" id="SSF54695">
    <property type="entry name" value="POZ domain"/>
    <property type="match status" value="1"/>
</dbReference>
<feature type="region of interest" description="Disordered" evidence="9">
    <location>
        <begin position="803"/>
        <end position="850"/>
    </location>
</feature>
<dbReference type="Pfam" id="PF00651">
    <property type="entry name" value="BTB"/>
    <property type="match status" value="1"/>
</dbReference>
<feature type="domain" description="BTB" evidence="10">
    <location>
        <begin position="308"/>
        <end position="374"/>
    </location>
</feature>
<keyword evidence="8" id="KW-0539">Nucleus</keyword>
<dbReference type="SUPFAM" id="SSF46689">
    <property type="entry name" value="Homeodomain-like"/>
    <property type="match status" value="2"/>
</dbReference>
<feature type="domain" description="NR LBD" evidence="12">
    <location>
        <begin position="2"/>
        <end position="272"/>
    </location>
</feature>
<dbReference type="Gene3D" id="1.10.10.60">
    <property type="entry name" value="Homeodomain-like"/>
    <property type="match status" value="2"/>
</dbReference>
<evidence type="ECO:0000259" key="12">
    <source>
        <dbReference type="PROSITE" id="PS51843"/>
    </source>
</evidence>
<evidence type="ECO:0000259" key="11">
    <source>
        <dbReference type="PROSITE" id="PS50960"/>
    </source>
</evidence>
<keyword evidence="2" id="KW-0863">Zinc-finger</keyword>
<dbReference type="GO" id="GO:0003677">
    <property type="term" value="F:DNA binding"/>
    <property type="evidence" value="ECO:0007669"/>
    <property type="project" value="UniProtKB-UniRule"/>
</dbReference>
<dbReference type="Pfam" id="PF00104">
    <property type="entry name" value="Hormone_recep"/>
    <property type="match status" value="1"/>
</dbReference>
<dbReference type="Pfam" id="PF05225">
    <property type="entry name" value="HTH_psq"/>
    <property type="match status" value="2"/>
</dbReference>
<dbReference type="GO" id="GO:0005634">
    <property type="term" value="C:nucleus"/>
    <property type="evidence" value="ECO:0007669"/>
    <property type="project" value="UniProtKB-SubCell"/>
</dbReference>
<reference evidence="13 14" key="1">
    <citation type="submission" date="2020-06" db="EMBL/GenBank/DDBJ databases">
        <authorList>
            <person name="Li R."/>
            <person name="Bekaert M."/>
        </authorList>
    </citation>
    <scope>NUCLEOTIDE SEQUENCE [LARGE SCALE GENOMIC DNA]</scope>
    <source>
        <strain evidence="14">wild</strain>
    </source>
</reference>
<dbReference type="InterPro" id="IPR011333">
    <property type="entry name" value="SKP1/BTB/POZ_sf"/>
</dbReference>
<feature type="compositionally biased region" description="Polar residues" evidence="9">
    <location>
        <begin position="612"/>
        <end position="636"/>
    </location>
</feature>
<accession>A0A6J8AXY8</accession>
<feature type="compositionally biased region" description="Low complexity" evidence="9">
    <location>
        <begin position="717"/>
        <end position="744"/>
    </location>
</feature>
<dbReference type="InterPro" id="IPR007889">
    <property type="entry name" value="HTH_Psq"/>
</dbReference>
<feature type="region of interest" description="Disordered" evidence="9">
    <location>
        <begin position="529"/>
        <end position="553"/>
    </location>
</feature>
<dbReference type="Gene3D" id="3.30.710.10">
    <property type="entry name" value="Potassium Channel Kv1.1, Chain A"/>
    <property type="match status" value="1"/>
</dbReference>
<feature type="compositionally biased region" description="Polar residues" evidence="9">
    <location>
        <begin position="689"/>
        <end position="705"/>
    </location>
</feature>
<evidence type="ECO:0000256" key="9">
    <source>
        <dbReference type="SAM" id="MobiDB-lite"/>
    </source>
</evidence>
<feature type="compositionally biased region" description="Basic and acidic residues" evidence="9">
    <location>
        <begin position="1022"/>
        <end position="1038"/>
    </location>
</feature>
<dbReference type="SUPFAM" id="SSF48508">
    <property type="entry name" value="Nuclear receptor ligand-binding domain"/>
    <property type="match status" value="1"/>
</dbReference>
<feature type="compositionally biased region" description="Low complexity" evidence="9">
    <location>
        <begin position="660"/>
        <end position="675"/>
    </location>
</feature>
<feature type="region of interest" description="Disordered" evidence="9">
    <location>
        <begin position="1016"/>
        <end position="1047"/>
    </location>
</feature>
<dbReference type="GO" id="GO:0008270">
    <property type="term" value="F:zinc ion binding"/>
    <property type="evidence" value="ECO:0007669"/>
    <property type="project" value="UniProtKB-KW"/>
</dbReference>
<dbReference type="PANTHER" id="PTHR24082:SF506">
    <property type="entry name" value="NR LBD DOMAIN-CONTAINING PROTEIN"/>
    <property type="match status" value="1"/>
</dbReference>
<feature type="region of interest" description="Disordered" evidence="9">
    <location>
        <begin position="660"/>
        <end position="778"/>
    </location>
</feature>
<evidence type="ECO:0000256" key="5">
    <source>
        <dbReference type="ARBA" id="ARBA00023125"/>
    </source>
</evidence>
<feature type="compositionally biased region" description="Polar residues" evidence="9">
    <location>
        <begin position="536"/>
        <end position="553"/>
    </location>
</feature>
<evidence type="ECO:0000256" key="2">
    <source>
        <dbReference type="ARBA" id="ARBA00022771"/>
    </source>
</evidence>
<feature type="compositionally biased region" description="Polar residues" evidence="9">
    <location>
        <begin position="483"/>
        <end position="492"/>
    </location>
</feature>
<dbReference type="InterPro" id="IPR000210">
    <property type="entry name" value="BTB/POZ_dom"/>
</dbReference>
<keyword evidence="6" id="KW-0804">Transcription</keyword>
<evidence type="ECO:0000259" key="10">
    <source>
        <dbReference type="PROSITE" id="PS50097"/>
    </source>
</evidence>
<sequence>MEQLQLINTMVCAQEILYPGMRKHFQKEYTAVIHREFWEKTQLQNELFGQLKSLSTTEYNNFFMVTGIDLDGRIGMFTKVAESMQKEIVKYISFVKSIPGWEDVHNSDKLTLIKAARFEYWLLGKFLTNNPDMKFAADENSGLTHKQVEQMWGSPENIETVNNFTRKIKKLDLTFEEIALLRGVVVLSRDRCSLREPEIVEKLQWKILQSFIHLVKKTHPNEQLRFARCMDKLTQLRELTEVNYKTNKNLENFQKSMIQNYPLLYECVTFEEVSEKIKMNYQKVYMNHIHSSSLLCQLAQMWRSQLLCDALICTGNVVTKAHRVVLLAACPMLQSMENASIGTELEVRLAADIKQEAVTTFLQYLYEGFMLLTEENVKHVEKVARLLQVDSVIKCCSDFFKCLEKSTGKQHNANYKFDKYDLLEFRHVRATGLQKTYHERLMKRMSEAPRPSSPTGGKRQRLHPRPSSPPTDFMSQRADDAASMTQSYMTGNPSGAGSVRSGASSQSSRSGSPSVVEIIEDSLELIQREKSGPGQPETSRLAQQKTSISVASHVSNTKDTRVINIADDSGGGRTRVTDSFSDRVQNIPSSPQQSSQPQMPVSPKISFRDTHPSQNIQHPSPTSFIQRTPNQMSFTSQPPPPPLQQAGTLNIAPLSQTFSQDRFQQRPQEQQSSQSRPPPMSTDMFMESVKTSQSFITSTPQQRTHPSYPPISGAKPSFAIGSAAQAGAPPQSPSFQSQSTSQQQESTGMADKGEKREGESSRPPEGHDPGPEGNDDTPDLAIVKIEKVGEDETGGLLLQVDSGQGDAAHRHGQISMEEEQEYDESDLTGDWSQEDISNEGSFQSSHMDDPTGAMYMGPTSDVKSRIGKRKGGYDQTTLMAAVQVVLDKKMSSYKASDLFGIPRSTIYDRVVRSRITLSQNQSDNNWTKTIDRDKFTNAEFTPPEFIPRRRSYDLNSLLMAVQAVKSKTMSRSRACEYYGVPRTTVYDWIAREKRETQAKLNKHIHEIVINDPMFTRPVAPPKEYDPSSRTESDFREDQNYSESMFIRPAPRSVEFDKTLRIESNLKENDEFIKTSIEDEQNDKN</sequence>
<dbReference type="PROSITE" id="PS50097">
    <property type="entry name" value="BTB"/>
    <property type="match status" value="1"/>
</dbReference>
<dbReference type="PROSITE" id="PS50960">
    <property type="entry name" value="HTH_PSQ"/>
    <property type="match status" value="1"/>
</dbReference>
<dbReference type="InterPro" id="IPR000536">
    <property type="entry name" value="Nucl_hrmn_rcpt_lig-bd"/>
</dbReference>
<dbReference type="EMBL" id="CACVKT020002154">
    <property type="protein sequence ID" value="CAC5375445.1"/>
    <property type="molecule type" value="Genomic_DNA"/>
</dbReference>
<dbReference type="PANTHER" id="PTHR24082">
    <property type="entry name" value="NUCLEAR HORMONE RECEPTOR"/>
    <property type="match status" value="1"/>
</dbReference>
<evidence type="ECO:0008006" key="15">
    <source>
        <dbReference type="Google" id="ProtNLM"/>
    </source>
</evidence>
<organism evidence="13 14">
    <name type="scientific">Mytilus coruscus</name>
    <name type="common">Sea mussel</name>
    <dbReference type="NCBI Taxonomy" id="42192"/>
    <lineage>
        <taxon>Eukaryota</taxon>
        <taxon>Metazoa</taxon>
        <taxon>Spiralia</taxon>
        <taxon>Lophotrochozoa</taxon>
        <taxon>Mollusca</taxon>
        <taxon>Bivalvia</taxon>
        <taxon>Autobranchia</taxon>
        <taxon>Pteriomorphia</taxon>
        <taxon>Mytilida</taxon>
        <taxon>Mytiloidea</taxon>
        <taxon>Mytilidae</taxon>
        <taxon>Mytilinae</taxon>
        <taxon>Mytilus</taxon>
    </lineage>
</organism>
<keyword evidence="3" id="KW-0862">Zinc</keyword>
<evidence type="ECO:0000256" key="6">
    <source>
        <dbReference type="ARBA" id="ARBA00023163"/>
    </source>
</evidence>
<evidence type="ECO:0000256" key="1">
    <source>
        <dbReference type="ARBA" id="ARBA00022723"/>
    </source>
</evidence>
<feature type="compositionally biased region" description="Low complexity" evidence="9">
    <location>
        <begin position="493"/>
        <end position="514"/>
    </location>
</feature>
<evidence type="ECO:0000313" key="13">
    <source>
        <dbReference type="EMBL" id="CAC5375445.1"/>
    </source>
</evidence>
<gene>
    <name evidence="13" type="ORF">MCOR_12425</name>
</gene>
<keyword evidence="4" id="KW-0805">Transcription regulation</keyword>
<dbReference type="OrthoDB" id="6359816at2759"/>
<dbReference type="SMART" id="SM00430">
    <property type="entry name" value="HOLI"/>
    <property type="match status" value="1"/>
</dbReference>
<feature type="DNA-binding region" description="H-T-H motif" evidence="8">
    <location>
        <begin position="971"/>
        <end position="991"/>
    </location>
</feature>
<dbReference type="Gene3D" id="1.10.565.10">
    <property type="entry name" value="Retinoid X Receptor"/>
    <property type="match status" value="1"/>
</dbReference>
<comment type="subcellular location">
    <subcellularLocation>
        <location evidence="8">Nucleus</location>
    </subcellularLocation>
</comment>
<proteinExistence type="predicted"/>